<feature type="domain" description="HTH luxR-type" evidence="3">
    <location>
        <begin position="549"/>
        <end position="606"/>
    </location>
</feature>
<feature type="coiled-coil region" evidence="1">
    <location>
        <begin position="372"/>
        <end position="408"/>
    </location>
</feature>
<dbReference type="InterPro" id="IPR036388">
    <property type="entry name" value="WH-like_DNA-bd_sf"/>
</dbReference>
<evidence type="ECO:0000313" key="4">
    <source>
        <dbReference type="EMBL" id="MFD2744118.1"/>
    </source>
</evidence>
<comment type="caution">
    <text evidence="4">The sequence shown here is derived from an EMBL/GenBank/DDBJ whole genome shotgun (WGS) entry which is preliminary data.</text>
</comment>
<dbReference type="Proteomes" id="UP001597418">
    <property type="component" value="Unassembled WGS sequence"/>
</dbReference>
<protein>
    <submittedName>
        <fullName evidence="4">LuxR C-terminal-related transcriptional regulator</fullName>
    </submittedName>
</protein>
<evidence type="ECO:0000313" key="5">
    <source>
        <dbReference type="Proteomes" id="UP001597418"/>
    </source>
</evidence>
<reference evidence="5" key="1">
    <citation type="journal article" date="2019" name="Int. J. Syst. Evol. Microbiol.">
        <title>The Global Catalogue of Microorganisms (GCM) 10K type strain sequencing project: providing services to taxonomists for standard genome sequencing and annotation.</title>
        <authorList>
            <consortium name="The Broad Institute Genomics Platform"/>
            <consortium name="The Broad Institute Genome Sequencing Center for Infectious Disease"/>
            <person name="Wu L."/>
            <person name="Ma J."/>
        </authorList>
    </citation>
    <scope>NUCLEOTIDE SEQUENCE [LARGE SCALE GENOMIC DNA]</scope>
    <source>
        <strain evidence="5">KCTC 42247</strain>
    </source>
</reference>
<dbReference type="Gene3D" id="1.10.10.10">
    <property type="entry name" value="Winged helix-like DNA-binding domain superfamily/Winged helix DNA-binding domain"/>
    <property type="match status" value="1"/>
</dbReference>
<keyword evidence="2" id="KW-0812">Transmembrane</keyword>
<gene>
    <name evidence="4" type="ORF">ACFSQ6_12025</name>
</gene>
<dbReference type="RefSeq" id="WP_066750979.1">
    <property type="nucleotide sequence ID" value="NZ_JBHUMB010000014.1"/>
</dbReference>
<evidence type="ECO:0000256" key="2">
    <source>
        <dbReference type="SAM" id="Phobius"/>
    </source>
</evidence>
<keyword evidence="1" id="KW-0175">Coiled coil</keyword>
<dbReference type="InterPro" id="IPR011990">
    <property type="entry name" value="TPR-like_helical_dom_sf"/>
</dbReference>
<feature type="coiled-coil region" evidence="1">
    <location>
        <begin position="448"/>
        <end position="482"/>
    </location>
</feature>
<evidence type="ECO:0000259" key="3">
    <source>
        <dbReference type="SMART" id="SM00421"/>
    </source>
</evidence>
<evidence type="ECO:0000256" key="1">
    <source>
        <dbReference type="SAM" id="Coils"/>
    </source>
</evidence>
<keyword evidence="5" id="KW-1185">Reference proteome</keyword>
<keyword evidence="2" id="KW-1133">Transmembrane helix</keyword>
<dbReference type="SUPFAM" id="SSF46894">
    <property type="entry name" value="C-terminal effector domain of the bipartite response regulators"/>
    <property type="match status" value="1"/>
</dbReference>
<keyword evidence="2" id="KW-0472">Membrane</keyword>
<dbReference type="InterPro" id="IPR000792">
    <property type="entry name" value="Tscrpt_reg_LuxR_C"/>
</dbReference>
<feature type="transmembrane region" description="Helical" evidence="2">
    <location>
        <begin position="410"/>
        <end position="430"/>
    </location>
</feature>
<dbReference type="InterPro" id="IPR016032">
    <property type="entry name" value="Sig_transdc_resp-reg_C-effctor"/>
</dbReference>
<sequence length="610" mass="71848">MRLLLYIATFISLPIQTLAQNIYIDSLRHCLTNPSIETTEKINIYQVLTERFRTELKYDQATAENQKLISLAKSQHDDLNLTKAYVYQGVIYNNQQKYDKDRMYLDSARVVAKRSKNQIANAYTDYLEAIMLHSYQDYEAAIKSFQRALSIIEHTDEEFLKAKIYYNLYSIYTNWNDLDNTFLYANEAVKSAQKSGDKSLLANSYSALAVAYTYRYDAHRKTEDLDKIFEICAEAIALNNQYIGQVSTRTYAIAKLNIASYYFKYYPEKKALIKEQIFETLAAAKLTQRNQVIIASCYGMLSELAQMEQKDALVENYLQMAYTTLLTENPIYLHTMIRICEALATWYDKNDLYEKSFHFQKLTTDYTRDLFNEEQAATAKRLEAQYQFDKKEQEVIVLKERAENHRKQQLLAIGLGILGLFGSFFMFRSYHFRLRYSLEREKQLATEKNEVELQVKLEIEEKSRLKAEQKILTLQQEKLQNEVMANHLYIQRKNEVFQQLKEKIEKDKPMNIQQILRNETLLDNDFEKAKFQIQEIHPNFFTMLSEKAQQKLTPLDLKYCAYLYLGMDTKQIANLLNVEPKSVRMTKYRLKQKFGLDTETDLMHHLRPTV</sequence>
<dbReference type="EMBL" id="JBHUMB010000014">
    <property type="protein sequence ID" value="MFD2744118.1"/>
    <property type="molecule type" value="Genomic_DNA"/>
</dbReference>
<dbReference type="SMART" id="SM00421">
    <property type="entry name" value="HTH_LUXR"/>
    <property type="match status" value="1"/>
</dbReference>
<dbReference type="SUPFAM" id="SSF48452">
    <property type="entry name" value="TPR-like"/>
    <property type="match status" value="1"/>
</dbReference>
<proteinExistence type="predicted"/>
<organism evidence="4 5">
    <name type="scientific">Sphingobacterium populi</name>
    <dbReference type="NCBI Taxonomy" id="1812824"/>
    <lineage>
        <taxon>Bacteria</taxon>
        <taxon>Pseudomonadati</taxon>
        <taxon>Bacteroidota</taxon>
        <taxon>Sphingobacteriia</taxon>
        <taxon>Sphingobacteriales</taxon>
        <taxon>Sphingobacteriaceae</taxon>
        <taxon>Sphingobacterium</taxon>
    </lineage>
</organism>
<dbReference type="Gene3D" id="1.25.40.10">
    <property type="entry name" value="Tetratricopeptide repeat domain"/>
    <property type="match status" value="1"/>
</dbReference>
<accession>A0ABW5UE00</accession>
<name>A0ABW5UE00_9SPHI</name>